<accession>A0A9X3S933</accession>
<evidence type="ECO:0000259" key="5">
    <source>
        <dbReference type="Pfam" id="PF09084"/>
    </source>
</evidence>
<dbReference type="RefSeq" id="WP_270027299.1">
    <property type="nucleotide sequence ID" value="NZ_JAPDDP010000043.1"/>
</dbReference>
<comment type="caution">
    <text evidence="6">The sequence shown here is derived from an EMBL/GenBank/DDBJ whole genome shotgun (WGS) entry which is preliminary data.</text>
</comment>
<dbReference type="PANTHER" id="PTHR30024">
    <property type="entry name" value="ALIPHATIC SULFONATES-BINDING PROTEIN-RELATED"/>
    <property type="match status" value="1"/>
</dbReference>
<evidence type="ECO:0000313" key="7">
    <source>
        <dbReference type="Proteomes" id="UP001147653"/>
    </source>
</evidence>
<dbReference type="PROSITE" id="PS51257">
    <property type="entry name" value="PROKAR_LIPOPROTEIN"/>
    <property type="match status" value="1"/>
</dbReference>
<comment type="similarity">
    <text evidence="2">Belongs to the bacterial solute-binding protein SsuA/TauA family.</text>
</comment>
<gene>
    <name evidence="6" type="ORF">OJ997_21560</name>
</gene>
<proteinExistence type="inferred from homology"/>
<protein>
    <submittedName>
        <fullName evidence="6">ABC transporter substrate-binding protein</fullName>
    </submittedName>
</protein>
<dbReference type="PANTHER" id="PTHR30024:SF47">
    <property type="entry name" value="TAURINE-BINDING PERIPLASMIC PROTEIN"/>
    <property type="match status" value="1"/>
</dbReference>
<dbReference type="Pfam" id="PF09084">
    <property type="entry name" value="NMT1"/>
    <property type="match status" value="1"/>
</dbReference>
<dbReference type="SUPFAM" id="SSF53850">
    <property type="entry name" value="Periplasmic binding protein-like II"/>
    <property type="match status" value="1"/>
</dbReference>
<name>A0A9X3S933_9ACTN</name>
<keyword evidence="7" id="KW-1185">Reference proteome</keyword>
<feature type="chain" id="PRO_5040754188" evidence="4">
    <location>
        <begin position="22"/>
        <end position="331"/>
    </location>
</feature>
<dbReference type="InterPro" id="IPR015168">
    <property type="entry name" value="SsuA/THI5"/>
</dbReference>
<dbReference type="Gene3D" id="3.40.190.10">
    <property type="entry name" value="Periplasmic binding protein-like II"/>
    <property type="match status" value="2"/>
</dbReference>
<evidence type="ECO:0000313" key="6">
    <source>
        <dbReference type="EMBL" id="MDA0182914.1"/>
    </source>
</evidence>
<keyword evidence="3 4" id="KW-0732">Signal</keyword>
<dbReference type="GO" id="GO:0042597">
    <property type="term" value="C:periplasmic space"/>
    <property type="evidence" value="ECO:0007669"/>
    <property type="project" value="UniProtKB-SubCell"/>
</dbReference>
<evidence type="ECO:0000256" key="4">
    <source>
        <dbReference type="SAM" id="SignalP"/>
    </source>
</evidence>
<evidence type="ECO:0000256" key="2">
    <source>
        <dbReference type="ARBA" id="ARBA00010742"/>
    </source>
</evidence>
<dbReference type="AlphaFoldDB" id="A0A9X3S933"/>
<feature type="domain" description="SsuA/THI5-like" evidence="5">
    <location>
        <begin position="57"/>
        <end position="271"/>
    </location>
</feature>
<reference evidence="6" key="1">
    <citation type="submission" date="2022-10" db="EMBL/GenBank/DDBJ databases">
        <title>The WGS of Solirubrobacter phytolaccae KCTC 29190.</title>
        <authorList>
            <person name="Jiang Z."/>
        </authorList>
    </citation>
    <scope>NUCLEOTIDE SEQUENCE</scope>
    <source>
        <strain evidence="6">KCTC 29190</strain>
    </source>
</reference>
<evidence type="ECO:0000256" key="1">
    <source>
        <dbReference type="ARBA" id="ARBA00004418"/>
    </source>
</evidence>
<dbReference type="Proteomes" id="UP001147653">
    <property type="component" value="Unassembled WGS sequence"/>
</dbReference>
<evidence type="ECO:0000256" key="3">
    <source>
        <dbReference type="ARBA" id="ARBA00022729"/>
    </source>
</evidence>
<comment type="subcellular location">
    <subcellularLocation>
        <location evidence="1">Periplasm</location>
    </subcellularLocation>
</comment>
<feature type="signal peptide" evidence="4">
    <location>
        <begin position="1"/>
        <end position="21"/>
    </location>
</feature>
<sequence length="331" mass="34586">MPLKGMRLVATLAATAALTVAACGGSDEETPASPSGASTGESKPVTLKVGVLPIGDLAPLYLGMDQGFFKEENLTIEPAVAEGGAAVVPAVMSGDNQIGFSNVTSIMNAVAQNLPLKPIAAGVNGAATEEEAWDALLAPKGGVTDLKQLEGKKVSVNTLKNLPEVAVRNSLEKAGVDVSKVEFVEIPFPDVPAALEAKRVDAAFAVEPFVGASVAAGATKLAEPFEELAPNLTIAEYFTTEQYASENADVVERFTRAMNKSLDFAQSNPDEVRRIITTYTKTPQEAADKMALPTWSAEVNGDAMATLVEASKKYGVLKGDVDVDRFVNLGS</sequence>
<dbReference type="EMBL" id="JAPDDP010000043">
    <property type="protein sequence ID" value="MDA0182914.1"/>
    <property type="molecule type" value="Genomic_DNA"/>
</dbReference>
<organism evidence="6 7">
    <name type="scientific">Solirubrobacter phytolaccae</name>
    <dbReference type="NCBI Taxonomy" id="1404360"/>
    <lineage>
        <taxon>Bacteria</taxon>
        <taxon>Bacillati</taxon>
        <taxon>Actinomycetota</taxon>
        <taxon>Thermoleophilia</taxon>
        <taxon>Solirubrobacterales</taxon>
        <taxon>Solirubrobacteraceae</taxon>
        <taxon>Solirubrobacter</taxon>
    </lineage>
</organism>